<reference evidence="15 16" key="1">
    <citation type="journal article" date="2023" name="G3 (Bethesda)">
        <title>A high-quality reference genome for the fission yeast Schizosaccharomyces osmophilus.</title>
        <authorList>
            <person name="Jia G.S."/>
            <person name="Zhang W.C."/>
            <person name="Liang Y."/>
            <person name="Liu X.H."/>
            <person name="Rhind N."/>
            <person name="Pidoux A."/>
            <person name="Brysch-Herzberg M."/>
            <person name="Du L.L."/>
        </authorList>
    </citation>
    <scope>NUCLEOTIDE SEQUENCE [LARGE SCALE GENOMIC DNA]</scope>
    <source>
        <strain evidence="15 16">CBS 15793</strain>
    </source>
</reference>
<evidence type="ECO:0000256" key="12">
    <source>
        <dbReference type="PROSITE-ProRule" id="PRU00282"/>
    </source>
</evidence>
<accession>A0AAE9W7Z2</accession>
<evidence type="ECO:0000256" key="6">
    <source>
        <dbReference type="ARBA" id="ARBA00022737"/>
    </source>
</evidence>
<protein>
    <submittedName>
        <fullName evidence="15">Mitochondrial carrier, ATP:ADP antiporter</fullName>
    </submittedName>
</protein>
<feature type="repeat" description="Solcar" evidence="12">
    <location>
        <begin position="228"/>
        <end position="317"/>
    </location>
</feature>
<evidence type="ECO:0000256" key="3">
    <source>
        <dbReference type="ARBA" id="ARBA00022448"/>
    </source>
</evidence>
<keyword evidence="16" id="KW-1185">Reference proteome</keyword>
<evidence type="ECO:0000256" key="7">
    <source>
        <dbReference type="ARBA" id="ARBA00022792"/>
    </source>
</evidence>
<keyword evidence="9 14" id="KW-1133">Transmembrane helix</keyword>
<feature type="repeat" description="Solcar" evidence="12">
    <location>
        <begin position="128"/>
        <end position="219"/>
    </location>
</feature>
<proteinExistence type="inferred from homology"/>
<evidence type="ECO:0000256" key="5">
    <source>
        <dbReference type="ARBA" id="ARBA00022723"/>
    </source>
</evidence>
<dbReference type="Pfam" id="PF00153">
    <property type="entry name" value="Mito_carr"/>
    <property type="match status" value="3"/>
</dbReference>
<evidence type="ECO:0000313" key="16">
    <source>
        <dbReference type="Proteomes" id="UP001212411"/>
    </source>
</evidence>
<dbReference type="Proteomes" id="UP001212411">
    <property type="component" value="Chromosome 1"/>
</dbReference>
<comment type="subcellular location">
    <subcellularLocation>
        <location evidence="1">Mitochondrion inner membrane</location>
        <topology evidence="1">Multi-pass membrane protein</topology>
    </subcellularLocation>
</comment>
<dbReference type="GO" id="GO:0055085">
    <property type="term" value="P:transmembrane transport"/>
    <property type="evidence" value="ECO:0007669"/>
    <property type="project" value="InterPro"/>
</dbReference>
<gene>
    <name evidence="15" type="ORF">SOMG_01507</name>
</gene>
<evidence type="ECO:0000256" key="8">
    <source>
        <dbReference type="ARBA" id="ARBA00022837"/>
    </source>
</evidence>
<dbReference type="AlphaFoldDB" id="A0AAE9W7Z2"/>
<dbReference type="GO" id="GO:0046872">
    <property type="term" value="F:metal ion binding"/>
    <property type="evidence" value="ECO:0007669"/>
    <property type="project" value="UniProtKB-KW"/>
</dbReference>
<keyword evidence="4 12" id="KW-0812">Transmembrane</keyword>
<evidence type="ECO:0000256" key="9">
    <source>
        <dbReference type="ARBA" id="ARBA00022989"/>
    </source>
</evidence>
<keyword evidence="5" id="KW-0479">Metal-binding</keyword>
<name>A0AAE9W7Z2_9SCHI</name>
<dbReference type="SUPFAM" id="SSF103506">
    <property type="entry name" value="Mitochondrial carrier"/>
    <property type="match status" value="1"/>
</dbReference>
<evidence type="ECO:0000256" key="13">
    <source>
        <dbReference type="RuleBase" id="RU000488"/>
    </source>
</evidence>
<evidence type="ECO:0000256" key="10">
    <source>
        <dbReference type="ARBA" id="ARBA00023128"/>
    </source>
</evidence>
<evidence type="ECO:0000256" key="1">
    <source>
        <dbReference type="ARBA" id="ARBA00004448"/>
    </source>
</evidence>
<dbReference type="PRINTS" id="PR00926">
    <property type="entry name" value="MITOCARRIER"/>
</dbReference>
<dbReference type="InterPro" id="IPR023395">
    <property type="entry name" value="MCP_dom_sf"/>
</dbReference>
<evidence type="ECO:0000256" key="11">
    <source>
        <dbReference type="ARBA" id="ARBA00023136"/>
    </source>
</evidence>
<evidence type="ECO:0000256" key="2">
    <source>
        <dbReference type="ARBA" id="ARBA00006375"/>
    </source>
</evidence>
<evidence type="ECO:0000256" key="14">
    <source>
        <dbReference type="SAM" id="Phobius"/>
    </source>
</evidence>
<keyword evidence="8" id="KW-0106">Calcium</keyword>
<keyword evidence="3 13" id="KW-0813">Transport</keyword>
<sequence>MRIETIENPLQSPLPCGLNTLKDNVYPGKLHDPNFINVLLKCRDLYCQSFLDETELKRAIHGVKLVQKQQQNHFPKHGYWKIHASHHDNHKNLIIPQSWMHDTPHMKLLFHRLQNLPDGDFLLSHDVMNGMGYFFSGGIAGIVSRTCTAPLDRLKVMLISDTCSKPSSKYPFSTLLHTSKSLYSRSGIRGFFVGNGINVLKVMPESSIKFGSYEAMKTLFGISSTQQHNPLYSYLAGGFAGTVAQFFIYPVDTLKFRIQCSDYSIQKAGQSVVFENMKQLYKSHGVRGYYRGILIGVLGMFPYSATDLGTFEGLKKTWIGILSSKDNMDPQDVKLPNGLVMVFGALSGSIGATLVFPLNVLRTRLQTQGTPGHRASYNGFVDCFFKTTKKEGFGALYKGLAPNLLKVAPSVAISYLVYENSKSLLRLQ</sequence>
<dbReference type="PROSITE" id="PS50920">
    <property type="entry name" value="SOLCAR"/>
    <property type="match status" value="3"/>
</dbReference>
<dbReference type="KEGG" id="som:SOMG_01507"/>
<dbReference type="InterPro" id="IPR018108">
    <property type="entry name" value="MCP_transmembrane"/>
</dbReference>
<dbReference type="InterPro" id="IPR002067">
    <property type="entry name" value="MCP"/>
</dbReference>
<keyword evidence="11 12" id="KW-0472">Membrane</keyword>
<keyword evidence="6" id="KW-0677">Repeat</keyword>
<evidence type="ECO:0000313" key="15">
    <source>
        <dbReference type="EMBL" id="WBW71512.1"/>
    </source>
</evidence>
<feature type="transmembrane region" description="Helical" evidence="14">
    <location>
        <begin position="231"/>
        <end position="249"/>
    </location>
</feature>
<dbReference type="Gene3D" id="1.50.40.10">
    <property type="entry name" value="Mitochondrial carrier domain"/>
    <property type="match status" value="1"/>
</dbReference>
<dbReference type="PANTHER" id="PTHR24089">
    <property type="entry name" value="SOLUTE CARRIER FAMILY 25"/>
    <property type="match status" value="1"/>
</dbReference>
<dbReference type="EMBL" id="CP115611">
    <property type="protein sequence ID" value="WBW71512.1"/>
    <property type="molecule type" value="Genomic_DNA"/>
</dbReference>
<keyword evidence="7" id="KW-0999">Mitochondrion inner membrane</keyword>
<dbReference type="GO" id="GO:0005743">
    <property type="term" value="C:mitochondrial inner membrane"/>
    <property type="evidence" value="ECO:0007669"/>
    <property type="project" value="UniProtKB-SubCell"/>
</dbReference>
<dbReference type="RefSeq" id="XP_056035755.1">
    <property type="nucleotide sequence ID" value="XM_056180300.1"/>
</dbReference>
<evidence type="ECO:0000256" key="4">
    <source>
        <dbReference type="ARBA" id="ARBA00022692"/>
    </source>
</evidence>
<keyword evidence="10" id="KW-0496">Mitochondrion</keyword>
<feature type="repeat" description="Solcar" evidence="12">
    <location>
        <begin position="336"/>
        <end position="424"/>
    </location>
</feature>
<comment type="similarity">
    <text evidence="2 13">Belongs to the mitochondrial carrier (TC 2.A.29) family.</text>
</comment>
<feature type="transmembrane region" description="Helical" evidence="14">
    <location>
        <begin position="288"/>
        <end position="305"/>
    </location>
</feature>
<organism evidence="15 16">
    <name type="scientific">Schizosaccharomyces osmophilus</name>
    <dbReference type="NCBI Taxonomy" id="2545709"/>
    <lineage>
        <taxon>Eukaryota</taxon>
        <taxon>Fungi</taxon>
        <taxon>Dikarya</taxon>
        <taxon>Ascomycota</taxon>
        <taxon>Taphrinomycotina</taxon>
        <taxon>Schizosaccharomycetes</taxon>
        <taxon>Schizosaccharomycetales</taxon>
        <taxon>Schizosaccharomycetaceae</taxon>
        <taxon>Schizosaccharomyces</taxon>
    </lineage>
</organism>
<feature type="transmembrane region" description="Helical" evidence="14">
    <location>
        <begin position="338"/>
        <end position="361"/>
    </location>
</feature>
<dbReference type="FunFam" id="1.50.40.10:FF:000016">
    <property type="entry name" value="Solute carrier family 25 member 23"/>
    <property type="match status" value="1"/>
</dbReference>
<dbReference type="GeneID" id="80874989"/>